<evidence type="ECO:0000313" key="2">
    <source>
        <dbReference type="EMBL" id="AFL95194.1"/>
    </source>
</evidence>
<dbReference type="InterPro" id="IPR052701">
    <property type="entry name" value="GAG_Ulvan_Degrading_Sulfatases"/>
</dbReference>
<accession>I3ZU10</accession>
<dbReference type="Proteomes" id="UP000006064">
    <property type="component" value="Chromosome"/>
</dbReference>
<dbReference type="Gene3D" id="3.40.720.10">
    <property type="entry name" value="Alkaline Phosphatase, subunit A"/>
    <property type="match status" value="1"/>
</dbReference>
<dbReference type="HOGENOM" id="CLU_006332_14_2_2"/>
<dbReference type="SUPFAM" id="SSF53649">
    <property type="entry name" value="Alkaline phosphatase-like"/>
    <property type="match status" value="1"/>
</dbReference>
<dbReference type="PANTHER" id="PTHR43751:SF3">
    <property type="entry name" value="SULFATASE N-TERMINAL DOMAIN-CONTAINING PROTEIN"/>
    <property type="match status" value="1"/>
</dbReference>
<evidence type="ECO:0000259" key="1">
    <source>
        <dbReference type="Pfam" id="PF00884"/>
    </source>
</evidence>
<dbReference type="STRING" id="163003.CL1_0991"/>
<proteinExistence type="predicted"/>
<evidence type="ECO:0000313" key="3">
    <source>
        <dbReference type="Proteomes" id="UP000006064"/>
    </source>
</evidence>
<feature type="domain" description="Sulfatase N-terminal" evidence="1">
    <location>
        <begin position="4"/>
        <end position="335"/>
    </location>
</feature>
<dbReference type="EMBL" id="CP003651">
    <property type="protein sequence ID" value="AFL95194.1"/>
    <property type="molecule type" value="Genomic_DNA"/>
</dbReference>
<dbReference type="Pfam" id="PF00884">
    <property type="entry name" value="Sulfatase"/>
    <property type="match status" value="1"/>
</dbReference>
<gene>
    <name evidence="2" type="ORF">CL1_0991</name>
</gene>
<dbReference type="PANTHER" id="PTHR43751">
    <property type="entry name" value="SULFATASE"/>
    <property type="match status" value="1"/>
</dbReference>
<reference evidence="2 3" key="1">
    <citation type="journal article" date="2012" name="J. Bacteriol.">
        <title>Complete Genome Sequence of the Hyperthermophilic Archaeon Thermococcus sp. Strain CL1, Isolated from a Paralvinella sp. Polychaete Worm Collected from a Hydrothermal Vent.</title>
        <authorList>
            <person name="Jung J.H."/>
            <person name="Holden J.F."/>
            <person name="Seo D.H."/>
            <person name="Park K.H."/>
            <person name="Shin H."/>
            <person name="Ryu S."/>
            <person name="Lee J.H."/>
            <person name="Park C.S."/>
        </authorList>
    </citation>
    <scope>NUCLEOTIDE SEQUENCE [LARGE SCALE GENOMIC DNA]</scope>
    <source>
        <strain evidence="3">DSM 27260 / KACC 17922 / CL1</strain>
    </source>
</reference>
<dbReference type="AlphaFoldDB" id="I3ZU10"/>
<sequence length="445" mass="51229">MDNPHVVFIVLDTLRKDYGRLVERSLSELGFVVYENVIAPAPWTLPSHASLFSGLYPALHGAHETRDVKNYGVRFRGPNSLLRIFDELGYSTHLISANMFVRPGFGFSGFDRFLDVYSNRTFSLFSPRERALLSRLWTEVDGSKLAFLRGLAASGEYGLLLKLFPGIALQRAHAWYKRTFQHWPIEKGSRRAVAAVRGMEFTEPTFLFINLMEVHQPLFLNRHVSFYLNFKKGGPDRGLIELWRRRYGEAVEYLNSRLLELMGVLKRKGVFDESLIVVLSDHGELIGEHGKVLHGTFLYDELLRVPLMVKYPESWEVELSHESGYISLTSIPRFISSLLSGNSTDLPLYSPVVFSESYGVSNPFDLSVLSDDELELYRFFDRYRVAVYREHLKGIFNVRDWKFEEVISYDPRLEVTEDDVAGLKREVVGFLGRVASHRKRLTRLK</sequence>
<keyword evidence="3" id="KW-1185">Reference proteome</keyword>
<dbReference type="InterPro" id="IPR017850">
    <property type="entry name" value="Alkaline_phosphatase_core_sf"/>
</dbReference>
<organism evidence="2 3">
    <name type="scientific">Thermococcus cleftensis (strain DSM 27260 / KACC 17922 / CL1)</name>
    <dbReference type="NCBI Taxonomy" id="163003"/>
    <lineage>
        <taxon>Archaea</taxon>
        <taxon>Methanobacteriati</taxon>
        <taxon>Methanobacteriota</taxon>
        <taxon>Thermococci</taxon>
        <taxon>Thermococcales</taxon>
        <taxon>Thermococcaceae</taxon>
        <taxon>Thermococcus</taxon>
    </lineage>
</organism>
<dbReference type="OrthoDB" id="102174at2157"/>
<dbReference type="KEGG" id="thm:CL1_0991"/>
<name>I3ZU10_THECF</name>
<protein>
    <recommendedName>
        <fullName evidence="1">Sulfatase N-terminal domain-containing protein</fullName>
    </recommendedName>
</protein>
<dbReference type="InterPro" id="IPR000917">
    <property type="entry name" value="Sulfatase_N"/>
</dbReference>